<dbReference type="EMBL" id="CP021983">
    <property type="protein sequence ID" value="ASC73751.1"/>
    <property type="molecule type" value="Genomic_DNA"/>
</dbReference>
<dbReference type="KEGG" id="hhg:XM38_047230"/>
<evidence type="ECO:0000313" key="2">
    <source>
        <dbReference type="Proteomes" id="UP000191901"/>
    </source>
</evidence>
<accession>A0A1Z3HTU4</accession>
<reference evidence="1 2" key="1">
    <citation type="journal article" date="2016" name="Biochim. Biophys. Acta">
        <title>Characterization of red-shifted phycobilisomes isolated from the chlorophyll f-containing cyanobacterium Halomicronema hongdechloris.</title>
        <authorList>
            <person name="Li Y."/>
            <person name="Lin Y."/>
            <person name="Garvey C.J."/>
            <person name="Birch D."/>
            <person name="Corkery R.W."/>
            <person name="Loughlin P.C."/>
            <person name="Scheer H."/>
            <person name="Willows R.D."/>
            <person name="Chen M."/>
        </authorList>
    </citation>
    <scope>NUCLEOTIDE SEQUENCE [LARGE SCALE GENOMIC DNA]</scope>
    <source>
        <strain evidence="1 2">C2206</strain>
    </source>
</reference>
<evidence type="ECO:0000313" key="1">
    <source>
        <dbReference type="EMBL" id="ASC73751.1"/>
    </source>
</evidence>
<gene>
    <name evidence="1" type="ORF">XM38_047230</name>
</gene>
<protein>
    <submittedName>
        <fullName evidence="1">Uncharacterized protein</fullName>
    </submittedName>
</protein>
<dbReference type="RefSeq" id="WP_080805545.1">
    <property type="nucleotide sequence ID" value="NZ_CP021983.2"/>
</dbReference>
<name>A0A1Z3HTU4_9CYAN</name>
<proteinExistence type="predicted"/>
<keyword evidence="2" id="KW-1185">Reference proteome</keyword>
<organism evidence="1 2">
    <name type="scientific">Halomicronema hongdechloris C2206</name>
    <dbReference type="NCBI Taxonomy" id="1641165"/>
    <lineage>
        <taxon>Bacteria</taxon>
        <taxon>Bacillati</taxon>
        <taxon>Cyanobacteriota</taxon>
        <taxon>Cyanophyceae</taxon>
        <taxon>Nodosilineales</taxon>
        <taxon>Nodosilineaceae</taxon>
        <taxon>Halomicronema</taxon>
    </lineage>
</organism>
<dbReference type="Proteomes" id="UP000191901">
    <property type="component" value="Chromosome"/>
</dbReference>
<dbReference type="STRING" id="1641165.XM38_02305"/>
<dbReference type="AlphaFoldDB" id="A0A1Z3HTU4"/>
<sequence length="88" mass="9645">MAETIEQVTMQAYKVAATVSENGTLVLRGLPFQAGRVVEVIVLEQISVAPAEHSPQEQTSLDHDYLLGVETQMSEWASAEDEAAYHDL</sequence>
<dbReference type="OrthoDB" id="574402at2"/>